<accession>A0A3M7S947</accession>
<keyword evidence="1" id="KW-0812">Transmembrane</keyword>
<feature type="transmembrane region" description="Helical" evidence="1">
    <location>
        <begin position="38"/>
        <end position="57"/>
    </location>
</feature>
<dbReference type="EMBL" id="REGN01001820">
    <property type="protein sequence ID" value="RNA32292.1"/>
    <property type="molecule type" value="Genomic_DNA"/>
</dbReference>
<gene>
    <name evidence="2" type="ORF">BpHYR1_020798</name>
</gene>
<dbReference type="AlphaFoldDB" id="A0A3M7S947"/>
<keyword evidence="3" id="KW-1185">Reference proteome</keyword>
<evidence type="ECO:0000313" key="3">
    <source>
        <dbReference type="Proteomes" id="UP000276133"/>
    </source>
</evidence>
<sequence length="92" mass="10434">MSSEAKSRESVLLDPIDDTLNEVEDIPHTQILKKIGNFLIFFIYDLIELVFLLDLWIDIIYAHSKASDSVDQVEKFNSCFASSSSSSLSLLY</sequence>
<reference evidence="2 3" key="1">
    <citation type="journal article" date="2018" name="Sci. Rep.">
        <title>Genomic signatures of local adaptation to the degree of environmental predictability in rotifers.</title>
        <authorList>
            <person name="Franch-Gras L."/>
            <person name="Hahn C."/>
            <person name="Garcia-Roger E.M."/>
            <person name="Carmona M.J."/>
            <person name="Serra M."/>
            <person name="Gomez A."/>
        </authorList>
    </citation>
    <scope>NUCLEOTIDE SEQUENCE [LARGE SCALE GENOMIC DNA]</scope>
    <source>
        <strain evidence="2">HYR1</strain>
    </source>
</reference>
<protein>
    <submittedName>
        <fullName evidence="2">Uncharacterized protein</fullName>
    </submittedName>
</protein>
<evidence type="ECO:0000256" key="1">
    <source>
        <dbReference type="SAM" id="Phobius"/>
    </source>
</evidence>
<proteinExistence type="predicted"/>
<comment type="caution">
    <text evidence="2">The sequence shown here is derived from an EMBL/GenBank/DDBJ whole genome shotgun (WGS) entry which is preliminary data.</text>
</comment>
<keyword evidence="1" id="KW-0472">Membrane</keyword>
<name>A0A3M7S947_BRAPC</name>
<keyword evidence="1" id="KW-1133">Transmembrane helix</keyword>
<evidence type="ECO:0000313" key="2">
    <source>
        <dbReference type="EMBL" id="RNA32292.1"/>
    </source>
</evidence>
<organism evidence="2 3">
    <name type="scientific">Brachionus plicatilis</name>
    <name type="common">Marine rotifer</name>
    <name type="synonym">Brachionus muelleri</name>
    <dbReference type="NCBI Taxonomy" id="10195"/>
    <lineage>
        <taxon>Eukaryota</taxon>
        <taxon>Metazoa</taxon>
        <taxon>Spiralia</taxon>
        <taxon>Gnathifera</taxon>
        <taxon>Rotifera</taxon>
        <taxon>Eurotatoria</taxon>
        <taxon>Monogononta</taxon>
        <taxon>Pseudotrocha</taxon>
        <taxon>Ploima</taxon>
        <taxon>Brachionidae</taxon>
        <taxon>Brachionus</taxon>
    </lineage>
</organism>
<dbReference type="Proteomes" id="UP000276133">
    <property type="component" value="Unassembled WGS sequence"/>
</dbReference>